<evidence type="ECO:0000313" key="1">
    <source>
        <dbReference type="EMBL" id="CCD47971.1"/>
    </source>
</evidence>
<proteinExistence type="predicted"/>
<organism evidence="1 2">
    <name type="scientific">Botryotinia fuckeliana (strain T4)</name>
    <name type="common">Noble rot fungus</name>
    <name type="synonym">Botrytis cinerea</name>
    <dbReference type="NCBI Taxonomy" id="999810"/>
    <lineage>
        <taxon>Eukaryota</taxon>
        <taxon>Fungi</taxon>
        <taxon>Dikarya</taxon>
        <taxon>Ascomycota</taxon>
        <taxon>Pezizomycotina</taxon>
        <taxon>Leotiomycetes</taxon>
        <taxon>Helotiales</taxon>
        <taxon>Sclerotiniaceae</taxon>
        <taxon>Botrytis</taxon>
    </lineage>
</organism>
<reference evidence="2" key="1">
    <citation type="journal article" date="2011" name="PLoS Genet.">
        <title>Genomic analysis of the necrotrophic fungal pathogens Sclerotinia sclerotiorum and Botrytis cinerea.</title>
        <authorList>
            <person name="Amselem J."/>
            <person name="Cuomo C.A."/>
            <person name="van Kan J.A."/>
            <person name="Viaud M."/>
            <person name="Benito E.P."/>
            <person name="Couloux A."/>
            <person name="Coutinho P.M."/>
            <person name="de Vries R.P."/>
            <person name="Dyer P.S."/>
            <person name="Fillinger S."/>
            <person name="Fournier E."/>
            <person name="Gout L."/>
            <person name="Hahn M."/>
            <person name="Kohn L."/>
            <person name="Lapalu N."/>
            <person name="Plummer K.M."/>
            <person name="Pradier J.M."/>
            <person name="Quevillon E."/>
            <person name="Sharon A."/>
            <person name="Simon A."/>
            <person name="ten Have A."/>
            <person name="Tudzynski B."/>
            <person name="Tudzynski P."/>
            <person name="Wincker P."/>
            <person name="Andrew M."/>
            <person name="Anthouard V."/>
            <person name="Beever R.E."/>
            <person name="Beffa R."/>
            <person name="Benoit I."/>
            <person name="Bouzid O."/>
            <person name="Brault B."/>
            <person name="Chen Z."/>
            <person name="Choquer M."/>
            <person name="Collemare J."/>
            <person name="Cotton P."/>
            <person name="Danchin E.G."/>
            <person name="Da Silva C."/>
            <person name="Gautier A."/>
            <person name="Giraud C."/>
            <person name="Giraud T."/>
            <person name="Gonzalez C."/>
            <person name="Grossetete S."/>
            <person name="Guldener U."/>
            <person name="Henrissat B."/>
            <person name="Howlett B.J."/>
            <person name="Kodira C."/>
            <person name="Kretschmer M."/>
            <person name="Lappartient A."/>
            <person name="Leroch M."/>
            <person name="Levis C."/>
            <person name="Mauceli E."/>
            <person name="Neuveglise C."/>
            <person name="Oeser B."/>
            <person name="Pearson M."/>
            <person name="Poulain J."/>
            <person name="Poussereau N."/>
            <person name="Quesneville H."/>
            <person name="Rascle C."/>
            <person name="Schumacher J."/>
            <person name="Segurens B."/>
            <person name="Sexton A."/>
            <person name="Silva E."/>
            <person name="Sirven C."/>
            <person name="Soanes D.M."/>
            <person name="Talbot N.J."/>
            <person name="Templeton M."/>
            <person name="Yandava C."/>
            <person name="Yarden O."/>
            <person name="Zeng Q."/>
            <person name="Rollins J.A."/>
            <person name="Lebrun M.H."/>
            <person name="Dickman M."/>
        </authorList>
    </citation>
    <scope>NUCLEOTIDE SEQUENCE [LARGE SCALE GENOMIC DNA]</scope>
    <source>
        <strain evidence="2">T4</strain>
    </source>
</reference>
<name>G2Y5N1_BOTF4</name>
<dbReference type="AlphaFoldDB" id="G2Y5N1"/>
<protein>
    <submittedName>
        <fullName evidence="1">Uncharacterized protein</fullName>
    </submittedName>
</protein>
<accession>G2Y5N1</accession>
<dbReference type="Proteomes" id="UP000008177">
    <property type="component" value="Unplaced contigs"/>
</dbReference>
<gene>
    <name evidence="1" type="ORF">BofuT4_uP112810.1</name>
</gene>
<dbReference type="EMBL" id="FQ790289">
    <property type="protein sequence ID" value="CCD47971.1"/>
    <property type="molecule type" value="Genomic_DNA"/>
</dbReference>
<dbReference type="InParanoid" id="G2Y5N1"/>
<sequence>MPTFNGYQSGPRIEILSRIPCTSSRSLRSSKVQDEDHYSHCHQDACLPESSITDIFSQQGSWYTRHVRKRKLSFKDIQGNKT</sequence>
<dbReference type="HOGENOM" id="CLU_2558035_0_0_1"/>
<evidence type="ECO:0000313" key="2">
    <source>
        <dbReference type="Proteomes" id="UP000008177"/>
    </source>
</evidence>